<dbReference type="InterPro" id="IPR000845">
    <property type="entry name" value="Nucleoside_phosphorylase_d"/>
</dbReference>
<dbReference type="PANTHER" id="PTHR46082">
    <property type="entry name" value="ATP/GTP-BINDING PROTEIN-RELATED"/>
    <property type="match status" value="1"/>
</dbReference>
<evidence type="ECO:0008006" key="5">
    <source>
        <dbReference type="Google" id="ProtNLM"/>
    </source>
</evidence>
<dbReference type="GO" id="GO:0043531">
    <property type="term" value="F:ADP binding"/>
    <property type="evidence" value="ECO:0007669"/>
    <property type="project" value="InterPro"/>
</dbReference>
<feature type="domain" description="NB-ARC" evidence="1">
    <location>
        <begin position="353"/>
        <end position="520"/>
    </location>
</feature>
<feature type="domain" description="Nucleoside phosphorylase" evidence="2">
    <location>
        <begin position="13"/>
        <end position="158"/>
    </location>
</feature>
<dbReference type="Pfam" id="PF00931">
    <property type="entry name" value="NB-ARC"/>
    <property type="match status" value="1"/>
</dbReference>
<reference evidence="3" key="1">
    <citation type="journal article" date="2020" name="BMC Genomics">
        <title>Correction to: Identification and distribution of gene clusters required for synthesis of sphingolipid metabolism inhibitors in diverse species of the filamentous fungus Fusarium.</title>
        <authorList>
            <person name="Kim H.S."/>
            <person name="Lohmar J.M."/>
            <person name="Busman M."/>
            <person name="Brown D.W."/>
            <person name="Naumann T.A."/>
            <person name="Divon H.H."/>
            <person name="Lysoe E."/>
            <person name="Uhlig S."/>
            <person name="Proctor R.H."/>
        </authorList>
    </citation>
    <scope>NUCLEOTIDE SEQUENCE</scope>
    <source>
        <strain evidence="3">NRRL 20472</strain>
    </source>
</reference>
<dbReference type="Gene3D" id="3.40.50.300">
    <property type="entry name" value="P-loop containing nucleotide triphosphate hydrolases"/>
    <property type="match status" value="1"/>
</dbReference>
<dbReference type="SUPFAM" id="SSF53167">
    <property type="entry name" value="Purine and uridine phosphorylases"/>
    <property type="match status" value="1"/>
</dbReference>
<reference evidence="3" key="2">
    <citation type="submission" date="2020-05" db="EMBL/GenBank/DDBJ databases">
        <authorList>
            <person name="Kim H.-S."/>
            <person name="Proctor R.H."/>
            <person name="Brown D.W."/>
        </authorList>
    </citation>
    <scope>NUCLEOTIDE SEQUENCE</scope>
    <source>
        <strain evidence="3">NRRL 20472</strain>
    </source>
</reference>
<evidence type="ECO:0000313" key="4">
    <source>
        <dbReference type="Proteomes" id="UP000622797"/>
    </source>
</evidence>
<dbReference type="AlphaFoldDB" id="A0A8H4U2L0"/>
<dbReference type="InterPro" id="IPR011990">
    <property type="entry name" value="TPR-like_helical_dom_sf"/>
</dbReference>
<organism evidence="3 4">
    <name type="scientific">Fusarium sarcochroum</name>
    <dbReference type="NCBI Taxonomy" id="1208366"/>
    <lineage>
        <taxon>Eukaryota</taxon>
        <taxon>Fungi</taxon>
        <taxon>Dikarya</taxon>
        <taxon>Ascomycota</taxon>
        <taxon>Pezizomycotina</taxon>
        <taxon>Sordariomycetes</taxon>
        <taxon>Hypocreomycetidae</taxon>
        <taxon>Hypocreales</taxon>
        <taxon>Nectriaceae</taxon>
        <taxon>Fusarium</taxon>
        <taxon>Fusarium lateritium species complex</taxon>
    </lineage>
</organism>
<gene>
    <name evidence="3" type="ORF">FSARC_4265</name>
</gene>
<dbReference type="OrthoDB" id="1658288at2759"/>
<dbReference type="InterPro" id="IPR002182">
    <property type="entry name" value="NB-ARC"/>
</dbReference>
<dbReference type="SUPFAM" id="SSF52540">
    <property type="entry name" value="P-loop containing nucleoside triphosphate hydrolases"/>
    <property type="match status" value="1"/>
</dbReference>
<accession>A0A8H4U2L0</accession>
<dbReference type="Pfam" id="PF01048">
    <property type="entry name" value="PNP_UDP_1"/>
    <property type="match status" value="1"/>
</dbReference>
<dbReference type="Gene3D" id="3.40.50.1580">
    <property type="entry name" value="Nucleoside phosphorylase domain"/>
    <property type="match status" value="1"/>
</dbReference>
<dbReference type="Pfam" id="PF13374">
    <property type="entry name" value="TPR_10"/>
    <property type="match status" value="1"/>
</dbReference>
<dbReference type="GO" id="GO:0009116">
    <property type="term" value="P:nucleoside metabolic process"/>
    <property type="evidence" value="ECO:0007669"/>
    <property type="project" value="InterPro"/>
</dbReference>
<dbReference type="Gene3D" id="1.25.40.10">
    <property type="entry name" value="Tetratricopeptide repeat domain"/>
    <property type="match status" value="1"/>
</dbReference>
<protein>
    <recommendedName>
        <fullName evidence="5">Nucleoside phosphorylase domain-containing protein</fullName>
    </recommendedName>
</protein>
<dbReference type="Pfam" id="PF13424">
    <property type="entry name" value="TPR_12"/>
    <property type="match status" value="1"/>
</dbReference>
<dbReference type="InterPro" id="IPR027417">
    <property type="entry name" value="P-loop_NTPase"/>
</dbReference>
<dbReference type="InterPro" id="IPR053137">
    <property type="entry name" value="NLR-like"/>
</dbReference>
<dbReference type="InterPro" id="IPR035994">
    <property type="entry name" value="Nucleoside_phosphorylase_sf"/>
</dbReference>
<dbReference type="EMBL" id="JABEXW010000202">
    <property type="protein sequence ID" value="KAF4968320.1"/>
    <property type="molecule type" value="Genomic_DNA"/>
</dbReference>
<proteinExistence type="predicted"/>
<keyword evidence="4" id="KW-1185">Reference proteome</keyword>
<evidence type="ECO:0000259" key="2">
    <source>
        <dbReference type="Pfam" id="PF01048"/>
    </source>
</evidence>
<evidence type="ECO:0000259" key="1">
    <source>
        <dbReference type="Pfam" id="PF00931"/>
    </source>
</evidence>
<dbReference type="SUPFAM" id="SSF48452">
    <property type="entry name" value="TPR-like"/>
    <property type="match status" value="1"/>
</dbReference>
<comment type="caution">
    <text evidence="3">The sequence shown here is derived from an EMBL/GenBank/DDBJ whole genome shotgun (WGS) entry which is preliminary data.</text>
</comment>
<dbReference type="GO" id="GO:0003824">
    <property type="term" value="F:catalytic activity"/>
    <property type="evidence" value="ECO:0007669"/>
    <property type="project" value="InterPro"/>
</dbReference>
<sequence length="780" mass="86900">MLTRPNDRRDFEVAIICALPLEADAVRALFDHDWDDYGQGPPFGKAPGDPNAYSTGAIGRHNVVLVHLPGMGKVSAATVASSCRTSFPGIKLALVVGVCGVVPFGSNGEEILLGDVIVSDSIAQYDFGRQLPDRFAPKASPLDLPGRPNPEIRGLLRKLKTIQGQQELVGKTVECINILCQIPQLRSTYPGSANDRLFEADYLHREEQKSCEEIGCHGKLVLRHRLETTRTNHIPAVHFGAIASGDTVMKSGQERDKLAENQGVIAFEMEGIGFWDVFPCLVIKGACDYADSHKSKIWQRYAAATAAACTKAFLTFWAPSNMALSVRSAKAPRREPAFLVPFDRNDLFVSRDAILEKLRKLLFEKNNRRVALVGLGGIGKTQTALQLAFWTKENKPEYSVFWMPAFSMVGFEQECENLAKKLGIPRTQDNDAKEAIQLHLSSKDAGNWLLIVDNADDMDILRSSENLGKGILDFLPSSEEGRILLTTRSKHVAVTAAKNAVIKLPQMGLEEAQDLFKMSFVDEDDLHDDKSVAELWVTLTEARPDLFAPQPIPQPAHTHDRGLRKTVEQLQRSVTVLGKVSAEDDLDRLDTGFLLAIAYWRQGQYKKIVELLEHVVTTRIKVLAADHPNRLRTEEIFAAALIEDRQYEKAMSVLEGVVAVRNGILPDKSPLRPGTLRRLGYAYQRGGQAKKAAGMIEHVVEIQQSVLSTRNPDLLQSQYLLARTYYDKNQTTKAIKLLERIVRFGADGDHFWRLSKDLLQELLQEEELDTAQEQSHKDQS</sequence>
<evidence type="ECO:0000313" key="3">
    <source>
        <dbReference type="EMBL" id="KAF4968320.1"/>
    </source>
</evidence>
<name>A0A8H4U2L0_9HYPO</name>
<dbReference type="PANTHER" id="PTHR46082:SF6">
    <property type="entry name" value="AAA+ ATPASE DOMAIN-CONTAINING PROTEIN-RELATED"/>
    <property type="match status" value="1"/>
</dbReference>
<dbReference type="Proteomes" id="UP000622797">
    <property type="component" value="Unassembled WGS sequence"/>
</dbReference>